<evidence type="ECO:0000256" key="1">
    <source>
        <dbReference type="SAM" id="SignalP"/>
    </source>
</evidence>
<feature type="chain" id="PRO_5036463889" evidence="1">
    <location>
        <begin position="16"/>
        <end position="118"/>
    </location>
</feature>
<sequence>MLGLLLLGSYEVISARVPIESVVFSVAIFVAEVHDTPHMFQNVRDSWMSSIYVLTNAIGSKKVHLGVDPTFLLTRVALTTGLVPGTKGSPLNPCLLADGTAVVDGQCIREILHCVNRM</sequence>
<feature type="signal peptide" evidence="1">
    <location>
        <begin position="1"/>
        <end position="15"/>
    </location>
</feature>
<organism evidence="2 3">
    <name type="scientific">Nephila pilipes</name>
    <name type="common">Giant wood spider</name>
    <name type="synonym">Nephila maculata</name>
    <dbReference type="NCBI Taxonomy" id="299642"/>
    <lineage>
        <taxon>Eukaryota</taxon>
        <taxon>Metazoa</taxon>
        <taxon>Ecdysozoa</taxon>
        <taxon>Arthropoda</taxon>
        <taxon>Chelicerata</taxon>
        <taxon>Arachnida</taxon>
        <taxon>Araneae</taxon>
        <taxon>Araneomorphae</taxon>
        <taxon>Entelegynae</taxon>
        <taxon>Araneoidea</taxon>
        <taxon>Nephilidae</taxon>
        <taxon>Nephila</taxon>
    </lineage>
</organism>
<evidence type="ECO:0000313" key="2">
    <source>
        <dbReference type="EMBL" id="GFT78056.1"/>
    </source>
</evidence>
<keyword evidence="1" id="KW-0732">Signal</keyword>
<accession>A0A8X6PLW0</accession>
<dbReference type="AlphaFoldDB" id="A0A8X6PLW0"/>
<dbReference type="EMBL" id="BMAW01071428">
    <property type="protein sequence ID" value="GFT78056.1"/>
    <property type="molecule type" value="Genomic_DNA"/>
</dbReference>
<gene>
    <name evidence="2" type="ORF">NPIL_224021</name>
</gene>
<proteinExistence type="predicted"/>
<protein>
    <submittedName>
        <fullName evidence="2">Uncharacterized protein</fullName>
    </submittedName>
</protein>
<dbReference type="Proteomes" id="UP000887013">
    <property type="component" value="Unassembled WGS sequence"/>
</dbReference>
<evidence type="ECO:0000313" key="3">
    <source>
        <dbReference type="Proteomes" id="UP000887013"/>
    </source>
</evidence>
<name>A0A8X6PLW0_NEPPI</name>
<comment type="caution">
    <text evidence="2">The sequence shown here is derived from an EMBL/GenBank/DDBJ whole genome shotgun (WGS) entry which is preliminary data.</text>
</comment>
<keyword evidence="3" id="KW-1185">Reference proteome</keyword>
<reference evidence="2" key="1">
    <citation type="submission" date="2020-08" db="EMBL/GenBank/DDBJ databases">
        <title>Multicomponent nature underlies the extraordinary mechanical properties of spider dragline silk.</title>
        <authorList>
            <person name="Kono N."/>
            <person name="Nakamura H."/>
            <person name="Mori M."/>
            <person name="Yoshida Y."/>
            <person name="Ohtoshi R."/>
            <person name="Malay A.D."/>
            <person name="Moran D.A.P."/>
            <person name="Tomita M."/>
            <person name="Numata K."/>
            <person name="Arakawa K."/>
        </authorList>
    </citation>
    <scope>NUCLEOTIDE SEQUENCE</scope>
</reference>